<keyword evidence="8 11" id="KW-1133">Transmembrane helix</keyword>
<dbReference type="RefSeq" id="WP_208831593.1">
    <property type="nucleotide sequence ID" value="NZ_CP072110.1"/>
</dbReference>
<feature type="transmembrane region" description="Helical" evidence="11">
    <location>
        <begin position="5"/>
        <end position="24"/>
    </location>
</feature>
<dbReference type="GO" id="GO:0046872">
    <property type="term" value="F:metal ion binding"/>
    <property type="evidence" value="ECO:0007669"/>
    <property type="project" value="UniProtKB-KW"/>
</dbReference>
<evidence type="ECO:0000256" key="2">
    <source>
        <dbReference type="ARBA" id="ARBA00022475"/>
    </source>
</evidence>
<dbReference type="Pfam" id="PF01435">
    <property type="entry name" value="Peptidase_M48"/>
    <property type="match status" value="1"/>
</dbReference>
<dbReference type="GO" id="GO:0006508">
    <property type="term" value="P:proteolysis"/>
    <property type="evidence" value="ECO:0007669"/>
    <property type="project" value="UniProtKB-KW"/>
</dbReference>
<dbReference type="AlphaFoldDB" id="A0A975HHW6"/>
<evidence type="ECO:0000256" key="10">
    <source>
        <dbReference type="ARBA" id="ARBA00023136"/>
    </source>
</evidence>
<organism evidence="13 14">
    <name type="scientific">Psychrosphaera ytuae</name>
    <dbReference type="NCBI Taxonomy" id="2820710"/>
    <lineage>
        <taxon>Bacteria</taxon>
        <taxon>Pseudomonadati</taxon>
        <taxon>Pseudomonadota</taxon>
        <taxon>Gammaproteobacteria</taxon>
        <taxon>Alteromonadales</taxon>
        <taxon>Pseudoalteromonadaceae</taxon>
        <taxon>Psychrosphaera</taxon>
    </lineage>
</organism>
<protein>
    <submittedName>
        <fullName evidence="13">M48 family metallopeptidase</fullName>
    </submittedName>
</protein>
<keyword evidence="2" id="KW-1003">Cell membrane</keyword>
<dbReference type="Proteomes" id="UP000682739">
    <property type="component" value="Chromosome"/>
</dbReference>
<evidence type="ECO:0000256" key="1">
    <source>
        <dbReference type="ARBA" id="ARBA00001947"/>
    </source>
</evidence>
<evidence type="ECO:0000256" key="9">
    <source>
        <dbReference type="ARBA" id="ARBA00023049"/>
    </source>
</evidence>
<feature type="transmembrane region" description="Helical" evidence="11">
    <location>
        <begin position="169"/>
        <end position="191"/>
    </location>
</feature>
<evidence type="ECO:0000256" key="8">
    <source>
        <dbReference type="ARBA" id="ARBA00022989"/>
    </source>
</evidence>
<sequence length="618" mass="67824">MFLVAVVALVVMTNLLIMGVFGFLTLGDEPLTLAHIKSQFDWQVFGFVGVLVATVVLIGSVYKVNELGTGGKVVAQSLGGTLITHSTKVHEYRVLLNVVEEMAIASGTPVPPVYVLKDENGINAFAAGFTVDDAVIGITQGAIECFNREELQGVIAHEFSHIVHGDMRLNIRLMGVLHGILLIGLIGYHLLDATRGSSRSKDGNQLALLGLGLMAIGYSGTFFGNMIKASVSRKREYLADASAVQYTRNNTGIANALKKIGGYTDGSYMSASEAPSASHMFFANGIQSKLQSVFATHPPLDKRIKVLQPGWLGKFPKVKRGQGLKSEIAGVAGFSESTVTASEGAAVTSPIDDLASTVGQLTGTHIERAQACVSSIPSSIKQHIYTLDGARAFIYGLLIDPVVTNDTYFKQWSYLEKNISQDSFECLELMYDDIRQLSPALRLPLIEIALPQLRSMLKIDYLRLMDNLEWLIDADGKRDLFEWSVERIVGHYLKVQFYGADYEVIKYHSMNAVKEQLEIILSVLFQHFVEPNQQLLVLNRTKSVIGVDDIEILNTDLLSHGAFCEAVDKLYVLSPKLKEKVLKAIVFMVTQDKVLSIEEQETLRALADSLGCPMPIIY</sequence>
<evidence type="ECO:0000256" key="7">
    <source>
        <dbReference type="ARBA" id="ARBA00022833"/>
    </source>
</evidence>
<feature type="transmembrane region" description="Helical" evidence="11">
    <location>
        <begin position="44"/>
        <end position="62"/>
    </location>
</feature>
<dbReference type="InterPro" id="IPR050083">
    <property type="entry name" value="HtpX_protease"/>
</dbReference>
<comment type="cofactor">
    <cofactor evidence="1">
        <name>Zn(2+)</name>
        <dbReference type="ChEBI" id="CHEBI:29105"/>
    </cofactor>
</comment>
<dbReference type="Gene3D" id="3.30.2010.10">
    <property type="entry name" value="Metalloproteases ('zincins'), catalytic domain"/>
    <property type="match status" value="1"/>
</dbReference>
<evidence type="ECO:0000256" key="11">
    <source>
        <dbReference type="SAM" id="Phobius"/>
    </source>
</evidence>
<reference evidence="13" key="1">
    <citation type="submission" date="2021-03" db="EMBL/GenBank/DDBJ databases">
        <title>Description of Psychrosphaera ytuae sp. nov. isolated from deep sea sediment of South China Sea.</title>
        <authorList>
            <person name="Zhang J."/>
            <person name="Xu X.-D."/>
        </authorList>
    </citation>
    <scope>NUCLEOTIDE SEQUENCE</scope>
    <source>
        <strain evidence="13">MTZ26</strain>
    </source>
</reference>
<dbReference type="CDD" id="cd07340">
    <property type="entry name" value="M48B_Htpx_like"/>
    <property type="match status" value="1"/>
</dbReference>
<evidence type="ECO:0000313" key="14">
    <source>
        <dbReference type="Proteomes" id="UP000682739"/>
    </source>
</evidence>
<keyword evidence="9" id="KW-0482">Metalloprotease</keyword>
<keyword evidence="10 11" id="KW-0472">Membrane</keyword>
<keyword evidence="3" id="KW-0645">Protease</keyword>
<dbReference type="PANTHER" id="PTHR43221:SF2">
    <property type="entry name" value="PROTEASE HTPX HOMOLOG"/>
    <property type="match status" value="1"/>
</dbReference>
<evidence type="ECO:0000256" key="3">
    <source>
        <dbReference type="ARBA" id="ARBA00022670"/>
    </source>
</evidence>
<feature type="domain" description="Peptidase M48" evidence="12">
    <location>
        <begin position="96"/>
        <end position="308"/>
    </location>
</feature>
<dbReference type="EMBL" id="CP072110">
    <property type="protein sequence ID" value="QTH63537.1"/>
    <property type="molecule type" value="Genomic_DNA"/>
</dbReference>
<name>A0A975HHW6_9GAMM</name>
<keyword evidence="5" id="KW-0479">Metal-binding</keyword>
<keyword evidence="4 11" id="KW-0812">Transmembrane</keyword>
<evidence type="ECO:0000256" key="6">
    <source>
        <dbReference type="ARBA" id="ARBA00022801"/>
    </source>
</evidence>
<dbReference type="PANTHER" id="PTHR43221">
    <property type="entry name" value="PROTEASE HTPX"/>
    <property type="match status" value="1"/>
</dbReference>
<dbReference type="GO" id="GO:0004222">
    <property type="term" value="F:metalloendopeptidase activity"/>
    <property type="evidence" value="ECO:0007669"/>
    <property type="project" value="InterPro"/>
</dbReference>
<keyword evidence="6" id="KW-0378">Hydrolase</keyword>
<dbReference type="InterPro" id="IPR001915">
    <property type="entry name" value="Peptidase_M48"/>
</dbReference>
<evidence type="ECO:0000256" key="4">
    <source>
        <dbReference type="ARBA" id="ARBA00022692"/>
    </source>
</evidence>
<evidence type="ECO:0000259" key="12">
    <source>
        <dbReference type="Pfam" id="PF01435"/>
    </source>
</evidence>
<feature type="transmembrane region" description="Helical" evidence="11">
    <location>
        <begin position="206"/>
        <end position="227"/>
    </location>
</feature>
<keyword evidence="7" id="KW-0862">Zinc</keyword>
<proteinExistence type="predicted"/>
<evidence type="ECO:0000256" key="5">
    <source>
        <dbReference type="ARBA" id="ARBA00022723"/>
    </source>
</evidence>
<gene>
    <name evidence="13" type="ORF">J1N51_12530</name>
</gene>
<dbReference type="KEGG" id="psym:J1N51_12530"/>
<evidence type="ECO:0000313" key="13">
    <source>
        <dbReference type="EMBL" id="QTH63537.1"/>
    </source>
</evidence>
<keyword evidence="14" id="KW-1185">Reference proteome</keyword>
<accession>A0A975HHW6</accession>